<organism evidence="1 2">
    <name type="scientific">Pleurodeles waltl</name>
    <name type="common">Iberian ribbed newt</name>
    <dbReference type="NCBI Taxonomy" id="8319"/>
    <lineage>
        <taxon>Eukaryota</taxon>
        <taxon>Metazoa</taxon>
        <taxon>Chordata</taxon>
        <taxon>Craniata</taxon>
        <taxon>Vertebrata</taxon>
        <taxon>Euteleostomi</taxon>
        <taxon>Amphibia</taxon>
        <taxon>Batrachia</taxon>
        <taxon>Caudata</taxon>
        <taxon>Salamandroidea</taxon>
        <taxon>Salamandridae</taxon>
        <taxon>Pleurodelinae</taxon>
        <taxon>Pleurodeles</taxon>
    </lineage>
</organism>
<keyword evidence="2" id="KW-1185">Reference proteome</keyword>
<evidence type="ECO:0000313" key="2">
    <source>
        <dbReference type="Proteomes" id="UP001066276"/>
    </source>
</evidence>
<protein>
    <submittedName>
        <fullName evidence="1">Uncharacterized protein</fullName>
    </submittedName>
</protein>
<sequence>MYWYGIHDAPCEVMALTDIYAREACAFGIFKRMKCCKVRKYFARMPLLLAKRVFTLQRRAPWAPPVATWHGAIQKWSTAEEEALCNEELCHLCKHPVSQEWDTLLTQCRQRQQNDDHPGKLYRTR</sequence>
<proteinExistence type="predicted"/>
<name>A0AAV7RA35_PLEWA</name>
<accession>A0AAV7RA35</accession>
<dbReference type="EMBL" id="JANPWB010000009">
    <property type="protein sequence ID" value="KAJ1147688.1"/>
    <property type="molecule type" value="Genomic_DNA"/>
</dbReference>
<comment type="caution">
    <text evidence="1">The sequence shown here is derived from an EMBL/GenBank/DDBJ whole genome shotgun (WGS) entry which is preliminary data.</text>
</comment>
<dbReference type="Proteomes" id="UP001066276">
    <property type="component" value="Chromosome 5"/>
</dbReference>
<gene>
    <name evidence="1" type="ORF">NDU88_000548</name>
</gene>
<reference evidence="1" key="1">
    <citation type="journal article" date="2022" name="bioRxiv">
        <title>Sequencing and chromosome-scale assembly of the giantPleurodeles waltlgenome.</title>
        <authorList>
            <person name="Brown T."/>
            <person name="Elewa A."/>
            <person name="Iarovenko S."/>
            <person name="Subramanian E."/>
            <person name="Araus A.J."/>
            <person name="Petzold A."/>
            <person name="Susuki M."/>
            <person name="Suzuki K.-i.T."/>
            <person name="Hayashi T."/>
            <person name="Toyoda A."/>
            <person name="Oliveira C."/>
            <person name="Osipova E."/>
            <person name="Leigh N.D."/>
            <person name="Simon A."/>
            <person name="Yun M.H."/>
        </authorList>
    </citation>
    <scope>NUCLEOTIDE SEQUENCE</scope>
    <source>
        <strain evidence="1">20211129_DDA</strain>
        <tissue evidence="1">Liver</tissue>
    </source>
</reference>
<dbReference type="AlphaFoldDB" id="A0AAV7RA35"/>
<evidence type="ECO:0000313" key="1">
    <source>
        <dbReference type="EMBL" id="KAJ1147688.1"/>
    </source>
</evidence>